<evidence type="ECO:0000313" key="2">
    <source>
        <dbReference type="EMBL" id="KAK9679057.1"/>
    </source>
</evidence>
<reference evidence="2 3" key="1">
    <citation type="journal article" date="2024" name="BMC Genomics">
        <title>De novo assembly and annotation of Popillia japonica's genome with initial clues to its potential as an invasive pest.</title>
        <authorList>
            <person name="Cucini C."/>
            <person name="Boschi S."/>
            <person name="Funari R."/>
            <person name="Cardaioli E."/>
            <person name="Iannotti N."/>
            <person name="Marturano G."/>
            <person name="Paoli F."/>
            <person name="Bruttini M."/>
            <person name="Carapelli A."/>
            <person name="Frati F."/>
            <person name="Nardi F."/>
        </authorList>
    </citation>
    <scope>NUCLEOTIDE SEQUENCE [LARGE SCALE GENOMIC DNA]</scope>
    <source>
        <strain evidence="2">DMR45628</strain>
    </source>
</reference>
<dbReference type="EMBL" id="JASPKY010001106">
    <property type="protein sequence ID" value="KAK9679057.1"/>
    <property type="molecule type" value="Genomic_DNA"/>
</dbReference>
<organism evidence="2 3">
    <name type="scientific">Popillia japonica</name>
    <name type="common">Japanese beetle</name>
    <dbReference type="NCBI Taxonomy" id="7064"/>
    <lineage>
        <taxon>Eukaryota</taxon>
        <taxon>Metazoa</taxon>
        <taxon>Ecdysozoa</taxon>
        <taxon>Arthropoda</taxon>
        <taxon>Hexapoda</taxon>
        <taxon>Insecta</taxon>
        <taxon>Pterygota</taxon>
        <taxon>Neoptera</taxon>
        <taxon>Endopterygota</taxon>
        <taxon>Coleoptera</taxon>
        <taxon>Polyphaga</taxon>
        <taxon>Scarabaeiformia</taxon>
        <taxon>Scarabaeidae</taxon>
        <taxon>Rutelinae</taxon>
        <taxon>Popillia</taxon>
    </lineage>
</organism>
<gene>
    <name evidence="2" type="ORF">QE152_g40327</name>
</gene>
<feature type="region of interest" description="Disordered" evidence="1">
    <location>
        <begin position="194"/>
        <end position="213"/>
    </location>
</feature>
<protein>
    <submittedName>
        <fullName evidence="2">Uncharacterized protein</fullName>
    </submittedName>
</protein>
<sequence length="341" mass="38371">MLNTSCCKNTRGTYNKCCFGGNVFLAPFTQHPQELRRLFTGQHRSSREFKRNINVYNNCFQFASVQANLREIPGQGPFVYAVQGQIYHHYSDININREQQSFGPIYYLDPEEAIQQRIIADSLTSAHIQSVDVDIQSAADSNTPSTSSGKAQLVDVAVQVYTDAKLFHLQRKVKTLKQKVRRRDLKISSMKEMPRKPRFTRRKGKQQGTNSCSIKSNCSDISARTTQLTQASDRTTQLTDIVPDSWQATPPKRSRSMCTCNQPGSSVNRCPIHNINADDKIENDFGENIHSIRTTTANVTQTSQMSIGTIQMPNTIPDCFIAMSPQRSRSNCTCVTTTITI</sequence>
<evidence type="ECO:0000313" key="3">
    <source>
        <dbReference type="Proteomes" id="UP001458880"/>
    </source>
</evidence>
<comment type="caution">
    <text evidence="2">The sequence shown here is derived from an EMBL/GenBank/DDBJ whole genome shotgun (WGS) entry which is preliminary data.</text>
</comment>
<feature type="compositionally biased region" description="Basic residues" evidence="1">
    <location>
        <begin position="196"/>
        <end position="205"/>
    </location>
</feature>
<proteinExistence type="predicted"/>
<dbReference type="AlphaFoldDB" id="A0AAW1HRU0"/>
<accession>A0AAW1HRU0</accession>
<dbReference type="PANTHER" id="PTHR45786:SF74">
    <property type="entry name" value="ATP-DEPENDENT DNA HELICASE"/>
    <property type="match status" value="1"/>
</dbReference>
<evidence type="ECO:0000256" key="1">
    <source>
        <dbReference type="SAM" id="MobiDB-lite"/>
    </source>
</evidence>
<dbReference type="Proteomes" id="UP001458880">
    <property type="component" value="Unassembled WGS sequence"/>
</dbReference>
<keyword evidence="3" id="KW-1185">Reference proteome</keyword>
<name>A0AAW1HRU0_POPJA</name>
<dbReference type="PANTHER" id="PTHR45786">
    <property type="entry name" value="DNA BINDING PROTEIN-LIKE"/>
    <property type="match status" value="1"/>
</dbReference>